<evidence type="ECO:0000313" key="3">
    <source>
        <dbReference type="Proteomes" id="UP000640614"/>
    </source>
</evidence>
<feature type="signal peptide" evidence="1">
    <location>
        <begin position="1"/>
        <end position="23"/>
    </location>
</feature>
<gene>
    <name evidence="2" type="ORF">C4F50_18920</name>
</gene>
<accession>A0ABR9TPP0</accession>
<dbReference type="InterPro" id="IPR014756">
    <property type="entry name" value="Ig_E-set"/>
</dbReference>
<dbReference type="Gene3D" id="2.60.120.430">
    <property type="entry name" value="Galactose-binding lectin"/>
    <property type="match status" value="1"/>
</dbReference>
<protein>
    <recommendedName>
        <fullName evidence="4">IPT/TIG domain-containing protein</fullName>
    </recommendedName>
</protein>
<dbReference type="EMBL" id="PRDM01000004">
    <property type="protein sequence ID" value="MBE8726994.1"/>
    <property type="molecule type" value="Genomic_DNA"/>
</dbReference>
<evidence type="ECO:0000256" key="1">
    <source>
        <dbReference type="SAM" id="SignalP"/>
    </source>
</evidence>
<keyword evidence="1" id="KW-0732">Signal</keyword>
<dbReference type="RefSeq" id="WP_194140164.1">
    <property type="nucleotide sequence ID" value="NZ_PRDM01000004.1"/>
</dbReference>
<dbReference type="PROSITE" id="PS51257">
    <property type="entry name" value="PROKAR_LIPOPROTEIN"/>
    <property type="match status" value="1"/>
</dbReference>
<organism evidence="2 3">
    <name type="scientific">Flavobacterium hungaricum</name>
    <dbReference type="NCBI Taxonomy" id="2082725"/>
    <lineage>
        <taxon>Bacteria</taxon>
        <taxon>Pseudomonadati</taxon>
        <taxon>Bacteroidota</taxon>
        <taxon>Flavobacteriia</taxon>
        <taxon>Flavobacteriales</taxon>
        <taxon>Flavobacteriaceae</taxon>
        <taxon>Flavobacterium</taxon>
    </lineage>
</organism>
<dbReference type="SUPFAM" id="SSF81296">
    <property type="entry name" value="E set domains"/>
    <property type="match status" value="1"/>
</dbReference>
<proteinExistence type="predicted"/>
<comment type="caution">
    <text evidence="2">The sequence shown here is derived from an EMBL/GenBank/DDBJ whole genome shotgun (WGS) entry which is preliminary data.</text>
</comment>
<reference evidence="2 3" key="1">
    <citation type="submission" date="2018-07" db="EMBL/GenBank/DDBJ databases">
        <title>Genome assembly of strain KB82.</title>
        <authorList>
            <person name="Kukolya J."/>
            <person name="Horvath B."/>
            <person name="Nagy I."/>
            <person name="Toth A."/>
        </authorList>
    </citation>
    <scope>NUCLEOTIDE SEQUENCE [LARGE SCALE GENOMIC DNA]</scope>
    <source>
        <strain evidence="2 3">Kb82</strain>
    </source>
</reference>
<dbReference type="InterPro" id="IPR013783">
    <property type="entry name" value="Ig-like_fold"/>
</dbReference>
<feature type="chain" id="PRO_5046501579" description="IPT/TIG domain-containing protein" evidence="1">
    <location>
        <begin position="24"/>
        <end position="361"/>
    </location>
</feature>
<sequence>MKNIKIVSLAACLTWLLSLILFSACSNDDNASASSGTLVIESVSPTGYETNGTLKPFEPVTVGYPKNYYVIHGKGFLTTTKVTFNDFSSYFRPTFVTDTDIVIQIDENTPYANSSNQLKVETKNGTAVFDFVIAPPVPTIAGFYPINAAADQEVTIVGKYFLNPVVTLAKTKSKEAVPVTVVSSTLEKIVVKLPADADTRYLTVANMSGETSSSYAVGTAIFDDVSYYGLDFPSWNNYTYVTDGTAEQGLTYISKKMDAWGNIQGNWSWYDQLTPYSGLRVAIKAKVPGKLGFVFNGNWDNNPPILDVTTEWKTFYLPWSVLTNTDRVQNISFQNRTTTEKGDGIENTFYFDNIGFTVKAE</sequence>
<evidence type="ECO:0000313" key="2">
    <source>
        <dbReference type="EMBL" id="MBE8726994.1"/>
    </source>
</evidence>
<name>A0ABR9TPP0_9FLAO</name>
<dbReference type="Gene3D" id="2.60.40.10">
    <property type="entry name" value="Immunoglobulins"/>
    <property type="match status" value="2"/>
</dbReference>
<keyword evidence="3" id="KW-1185">Reference proteome</keyword>
<evidence type="ECO:0008006" key="4">
    <source>
        <dbReference type="Google" id="ProtNLM"/>
    </source>
</evidence>
<dbReference type="Proteomes" id="UP000640614">
    <property type="component" value="Unassembled WGS sequence"/>
</dbReference>